<dbReference type="EMBL" id="DTFI01000183">
    <property type="protein sequence ID" value="HGI44067.1"/>
    <property type="molecule type" value="Genomic_DNA"/>
</dbReference>
<dbReference type="Pfam" id="PF00005">
    <property type="entry name" value="ABC_tran"/>
    <property type="match status" value="2"/>
</dbReference>
<dbReference type="PANTHER" id="PTHR43553">
    <property type="entry name" value="HEAVY METAL TRANSPORTER"/>
    <property type="match status" value="1"/>
</dbReference>
<comment type="function">
    <text evidence="9">Probably part of an ABC transporter complex. Responsible for energy coupling to the transport system.</text>
</comment>
<dbReference type="GO" id="GO:0005524">
    <property type="term" value="F:ATP binding"/>
    <property type="evidence" value="ECO:0007669"/>
    <property type="project" value="UniProtKB-KW"/>
</dbReference>
<dbReference type="AlphaFoldDB" id="A0A7C4FCM8"/>
<dbReference type="InterPro" id="IPR015856">
    <property type="entry name" value="ABC_transpr_CbiO/EcfA_su"/>
</dbReference>
<evidence type="ECO:0000256" key="1">
    <source>
        <dbReference type="ARBA" id="ARBA00004236"/>
    </source>
</evidence>
<dbReference type="PROSITE" id="PS50893">
    <property type="entry name" value="ABC_TRANSPORTER_2"/>
    <property type="match status" value="2"/>
</dbReference>
<dbReference type="SUPFAM" id="SSF52540">
    <property type="entry name" value="P-loop containing nucleoside triphosphate hydrolases"/>
    <property type="match status" value="2"/>
</dbReference>
<feature type="domain" description="ABC transporter" evidence="10">
    <location>
        <begin position="1"/>
        <end position="245"/>
    </location>
</feature>
<keyword evidence="7" id="KW-1278">Translocase</keyword>
<dbReference type="GO" id="GO:0042626">
    <property type="term" value="F:ATPase-coupled transmembrane transporter activity"/>
    <property type="evidence" value="ECO:0007669"/>
    <property type="project" value="TreeGrafter"/>
</dbReference>
<comment type="caution">
    <text evidence="11">The sequence shown here is derived from an EMBL/GenBank/DDBJ whole genome shotgun (WGS) entry which is preliminary data.</text>
</comment>
<dbReference type="FunFam" id="3.40.50.300:FF:000224">
    <property type="entry name" value="Energy-coupling factor transporter ATP-binding protein EcfA"/>
    <property type="match status" value="2"/>
</dbReference>
<feature type="domain" description="ABC transporter" evidence="10">
    <location>
        <begin position="292"/>
        <end position="525"/>
    </location>
</feature>
<dbReference type="InterPro" id="IPR017871">
    <property type="entry name" value="ABC_transporter-like_CS"/>
</dbReference>
<evidence type="ECO:0000256" key="6">
    <source>
        <dbReference type="ARBA" id="ARBA00022840"/>
    </source>
</evidence>
<proteinExistence type="inferred from homology"/>
<evidence type="ECO:0000256" key="8">
    <source>
        <dbReference type="ARBA" id="ARBA00023136"/>
    </source>
</evidence>
<dbReference type="SMART" id="SM00382">
    <property type="entry name" value="AAA"/>
    <property type="match status" value="2"/>
</dbReference>
<comment type="subcellular location">
    <subcellularLocation>
        <location evidence="1">Cell membrane</location>
    </subcellularLocation>
</comment>
<protein>
    <submittedName>
        <fullName evidence="11">ABC transporter ATP-binding protein</fullName>
    </submittedName>
</protein>
<evidence type="ECO:0000256" key="7">
    <source>
        <dbReference type="ARBA" id="ARBA00022967"/>
    </source>
</evidence>
<comment type="similarity">
    <text evidence="2">Belongs to the ABC transporter superfamily.</text>
</comment>
<evidence type="ECO:0000256" key="9">
    <source>
        <dbReference type="ARBA" id="ARBA00025157"/>
    </source>
</evidence>
<gene>
    <name evidence="11" type="ORF">ENV17_06765</name>
</gene>
<evidence type="ECO:0000256" key="2">
    <source>
        <dbReference type="ARBA" id="ARBA00005417"/>
    </source>
</evidence>
<dbReference type="PANTHER" id="PTHR43553:SF25">
    <property type="entry name" value="ABC-TYPE COBALT TRANSPORT SYSTEM, ATPASE COMPONENT"/>
    <property type="match status" value="1"/>
</dbReference>
<accession>A0A7C4FCM8</accession>
<keyword evidence="8" id="KW-0472">Membrane</keyword>
<evidence type="ECO:0000256" key="3">
    <source>
        <dbReference type="ARBA" id="ARBA00022448"/>
    </source>
</evidence>
<dbReference type="GO" id="GO:0016887">
    <property type="term" value="F:ATP hydrolysis activity"/>
    <property type="evidence" value="ECO:0007669"/>
    <property type="project" value="InterPro"/>
</dbReference>
<evidence type="ECO:0000259" key="10">
    <source>
        <dbReference type="PROSITE" id="PS50893"/>
    </source>
</evidence>
<keyword evidence="3" id="KW-0813">Transport</keyword>
<sequence length="544" mass="60207">MRVVEVRGLKWRYRGSRAPVLRGVNLEVEKGEFLAVTGPSGAGKTTLVLALTGVIPQRLPGEMEGEVRVLGMSTLEVDVTEIAKRVAVVFEDPEIQFVMSTVEDEIALSLEARGLSREEIRERILWALELVGLGEEFLERQPHQLSGGEKQRVAIAAAVAREPELLILDEPTSDLDPRGKEEVVEAIESVRESLDATVIMVEHEPELIEKFADRLVVLDDGMVVMEGVPQEVYSRVEEAKRHAAYPPEDIELAVQLGLKPPARRDLLELAMLSSPLDGLCVFPGSRGGEVVISARDVWYTYPGGVEALRGVSLELRRGELAALMGPNGSGKTTLAKVLAGLLKPSRGEVRVAGRPIAEYSRLELSSLVGYVYQNPQHQLFCQSVFEEVAFGLRLRGVKGEELEQRVSETLCFFELEELRDEHPFFLSKGEKRRLALASVYALRPELLIVDEPTTGQDRRFGEQLMGVLRQLADSGKSVLVITHSVDLALKYADRLIAMSRGRVIADAHPLDVLSDAEIVGEAKLKRPLKAELCAIARRRRRAQQ</sequence>
<dbReference type="InterPro" id="IPR003439">
    <property type="entry name" value="ABC_transporter-like_ATP-bd"/>
</dbReference>
<evidence type="ECO:0000256" key="4">
    <source>
        <dbReference type="ARBA" id="ARBA00022475"/>
    </source>
</evidence>
<dbReference type="InterPro" id="IPR027417">
    <property type="entry name" value="P-loop_NTPase"/>
</dbReference>
<keyword evidence="4" id="KW-1003">Cell membrane</keyword>
<dbReference type="NCBIfam" id="NF010167">
    <property type="entry name" value="PRK13648.1"/>
    <property type="match status" value="2"/>
</dbReference>
<keyword evidence="6 11" id="KW-0067">ATP-binding</keyword>
<dbReference type="InterPro" id="IPR050095">
    <property type="entry name" value="ECF_ABC_transporter_ATP-bd"/>
</dbReference>
<organism evidence="11">
    <name type="scientific">Thermofilum pendens</name>
    <dbReference type="NCBI Taxonomy" id="2269"/>
    <lineage>
        <taxon>Archaea</taxon>
        <taxon>Thermoproteota</taxon>
        <taxon>Thermoprotei</taxon>
        <taxon>Thermofilales</taxon>
        <taxon>Thermofilaceae</taxon>
        <taxon>Thermofilum</taxon>
    </lineage>
</organism>
<evidence type="ECO:0000313" key="11">
    <source>
        <dbReference type="EMBL" id="HGI44067.1"/>
    </source>
</evidence>
<name>A0A7C4FCM8_THEPE</name>
<dbReference type="InterPro" id="IPR003593">
    <property type="entry name" value="AAA+_ATPase"/>
</dbReference>
<reference evidence="11" key="1">
    <citation type="journal article" date="2020" name="mSystems">
        <title>Genome- and Community-Level Interaction Insights into Carbon Utilization and Element Cycling Functions of Hydrothermarchaeota in Hydrothermal Sediment.</title>
        <authorList>
            <person name="Zhou Z."/>
            <person name="Liu Y."/>
            <person name="Xu W."/>
            <person name="Pan J."/>
            <person name="Luo Z.H."/>
            <person name="Li M."/>
        </authorList>
    </citation>
    <scope>NUCLEOTIDE SEQUENCE [LARGE SCALE GENOMIC DNA]</scope>
    <source>
        <strain evidence="11">SpSt-735</strain>
    </source>
</reference>
<keyword evidence="5" id="KW-0547">Nucleotide-binding</keyword>
<evidence type="ECO:0000256" key="5">
    <source>
        <dbReference type="ARBA" id="ARBA00022741"/>
    </source>
</evidence>
<dbReference type="Gene3D" id="3.40.50.300">
    <property type="entry name" value="P-loop containing nucleotide triphosphate hydrolases"/>
    <property type="match status" value="2"/>
</dbReference>
<dbReference type="PROSITE" id="PS00211">
    <property type="entry name" value="ABC_TRANSPORTER_1"/>
    <property type="match status" value="2"/>
</dbReference>
<dbReference type="GO" id="GO:0043190">
    <property type="term" value="C:ATP-binding cassette (ABC) transporter complex"/>
    <property type="evidence" value="ECO:0007669"/>
    <property type="project" value="TreeGrafter"/>
</dbReference>
<dbReference type="CDD" id="cd03225">
    <property type="entry name" value="ABC_cobalt_CbiO_domain1"/>
    <property type="match status" value="2"/>
</dbReference>